<evidence type="ECO:0000313" key="1">
    <source>
        <dbReference type="EMBL" id="SOQ52145.1"/>
    </source>
</evidence>
<gene>
    <name evidence="1" type="ORF">SFRICE_029735</name>
</gene>
<proteinExistence type="predicted"/>
<dbReference type="EMBL" id="ODYU01008494">
    <property type="protein sequence ID" value="SOQ52145.1"/>
    <property type="molecule type" value="Genomic_DNA"/>
</dbReference>
<accession>A0A2H1WGD7</accession>
<sequence>MRKGTEPKRRRPEPVRDALVSCIVHSTFRYLASRGLRWVSGTRVMRVERLKYGTGFFFKKQDYKAGDCSQYGVRVINIAFRTVASAKITDELN</sequence>
<organism evidence="1">
    <name type="scientific">Spodoptera frugiperda</name>
    <name type="common">Fall armyworm</name>
    <dbReference type="NCBI Taxonomy" id="7108"/>
    <lineage>
        <taxon>Eukaryota</taxon>
        <taxon>Metazoa</taxon>
        <taxon>Ecdysozoa</taxon>
        <taxon>Arthropoda</taxon>
        <taxon>Hexapoda</taxon>
        <taxon>Insecta</taxon>
        <taxon>Pterygota</taxon>
        <taxon>Neoptera</taxon>
        <taxon>Endopterygota</taxon>
        <taxon>Lepidoptera</taxon>
        <taxon>Glossata</taxon>
        <taxon>Ditrysia</taxon>
        <taxon>Noctuoidea</taxon>
        <taxon>Noctuidae</taxon>
        <taxon>Amphipyrinae</taxon>
        <taxon>Spodoptera</taxon>
    </lineage>
</organism>
<protein>
    <submittedName>
        <fullName evidence="1">SFRICE_029735</fullName>
    </submittedName>
</protein>
<name>A0A2H1WGD7_SPOFR</name>
<reference evidence="1" key="1">
    <citation type="submission" date="2016-07" db="EMBL/GenBank/DDBJ databases">
        <authorList>
            <person name="Bretaudeau A."/>
        </authorList>
    </citation>
    <scope>NUCLEOTIDE SEQUENCE</scope>
    <source>
        <strain evidence="1">Rice</strain>
        <tissue evidence="1">Whole body</tissue>
    </source>
</reference>
<dbReference type="AlphaFoldDB" id="A0A2H1WGD7"/>